<evidence type="ECO:0000256" key="5">
    <source>
        <dbReference type="ARBA" id="ARBA00023136"/>
    </source>
</evidence>
<keyword evidence="2" id="KW-1003">Cell membrane</keyword>
<keyword evidence="10" id="KW-1185">Reference proteome</keyword>
<dbReference type="GO" id="GO:0005886">
    <property type="term" value="C:plasma membrane"/>
    <property type="evidence" value="ECO:0007669"/>
    <property type="project" value="UniProtKB-SubCell"/>
</dbReference>
<dbReference type="OrthoDB" id="8673582at2"/>
<dbReference type="InterPro" id="IPR007895">
    <property type="entry name" value="MASE1"/>
</dbReference>
<evidence type="ECO:0000313" key="10">
    <source>
        <dbReference type="Proteomes" id="UP000243719"/>
    </source>
</evidence>
<organism evidence="9 10">
    <name type="scientific">Chitinasiproducens palmae</name>
    <dbReference type="NCBI Taxonomy" id="1770053"/>
    <lineage>
        <taxon>Bacteria</taxon>
        <taxon>Pseudomonadati</taxon>
        <taxon>Pseudomonadota</taxon>
        <taxon>Betaproteobacteria</taxon>
        <taxon>Burkholderiales</taxon>
        <taxon>Burkholderiaceae</taxon>
        <taxon>Chitinasiproducens</taxon>
    </lineage>
</organism>
<evidence type="ECO:0000256" key="2">
    <source>
        <dbReference type="ARBA" id="ARBA00022475"/>
    </source>
</evidence>
<dbReference type="Gene3D" id="3.30.450.20">
    <property type="entry name" value="PAS domain"/>
    <property type="match status" value="1"/>
</dbReference>
<feature type="transmembrane region" description="Helical" evidence="6">
    <location>
        <begin position="114"/>
        <end position="136"/>
    </location>
</feature>
<feature type="transmembrane region" description="Helical" evidence="6">
    <location>
        <begin position="148"/>
        <end position="172"/>
    </location>
</feature>
<gene>
    <name evidence="9" type="ORF">SAMN05216551_11759</name>
</gene>
<protein>
    <submittedName>
        <fullName evidence="9">Integral membrane sensor domain MASE1</fullName>
    </submittedName>
</protein>
<dbReference type="STRING" id="1770053.SAMN05216551_11759"/>
<evidence type="ECO:0000256" key="4">
    <source>
        <dbReference type="ARBA" id="ARBA00022989"/>
    </source>
</evidence>
<dbReference type="EMBL" id="FNLO01000017">
    <property type="protein sequence ID" value="SDV51456.1"/>
    <property type="molecule type" value="Genomic_DNA"/>
</dbReference>
<sequence>MRSPSLPRLILFLLGYGLLAFAAIHIRDEVRLAALIWPAAGILLGTLMVAPYRNWPVWMLIAGTIHVVAGVVSGRTLGTAALFAVIDLAYVFGIARGWRWKCGARCDLTQPASLFWFLGTVIVGSLAGGAILILALRFNGEQLRYTDWTTWAMSDGVGCLLGAPLVIAWSNFRVQRSGGINGRQFALGLLWFAALLVSGVAVFNPGAAALLFGGVQYSLTYLPLFFVVLLALVWDQRGTTLGLIMLAALSSVHTVQGDGPFAFPGETLADSLTDLQAYLGAATVFGLVAVALNTSRQRALREAAAWRLRYEGALLASQQVAFEFDPATGRIAWGGPITEVLGVPPASIATVPDFVARVHEDDRAPLHAAFQKRRRGEVSDTGLRLRFRGDDGRERDLVETGAPIVDFDGEVYRIEGMLRRETPQVAVAREPA</sequence>
<dbReference type="InterPro" id="IPR013655">
    <property type="entry name" value="PAS_fold_3"/>
</dbReference>
<dbReference type="RefSeq" id="WP_139169794.1">
    <property type="nucleotide sequence ID" value="NZ_FNLO01000017.1"/>
</dbReference>
<feature type="transmembrane region" description="Helical" evidence="6">
    <location>
        <begin position="241"/>
        <end position="263"/>
    </location>
</feature>
<accession>A0A1H2PXS8</accession>
<dbReference type="Pfam" id="PF05231">
    <property type="entry name" value="MASE1"/>
    <property type="match status" value="1"/>
</dbReference>
<dbReference type="Pfam" id="PF08447">
    <property type="entry name" value="PAS_3"/>
    <property type="match status" value="1"/>
</dbReference>
<evidence type="ECO:0000256" key="6">
    <source>
        <dbReference type="SAM" id="Phobius"/>
    </source>
</evidence>
<dbReference type="Proteomes" id="UP000243719">
    <property type="component" value="Unassembled WGS sequence"/>
</dbReference>
<evidence type="ECO:0000313" key="9">
    <source>
        <dbReference type="EMBL" id="SDV51456.1"/>
    </source>
</evidence>
<evidence type="ECO:0000259" key="8">
    <source>
        <dbReference type="Pfam" id="PF08447"/>
    </source>
</evidence>
<keyword evidence="3 6" id="KW-0812">Transmembrane</keyword>
<evidence type="ECO:0000259" key="7">
    <source>
        <dbReference type="Pfam" id="PF05231"/>
    </source>
</evidence>
<name>A0A1H2PXS8_9BURK</name>
<proteinExistence type="predicted"/>
<feature type="transmembrane region" description="Helical" evidence="6">
    <location>
        <begin position="215"/>
        <end position="234"/>
    </location>
</feature>
<evidence type="ECO:0000256" key="1">
    <source>
        <dbReference type="ARBA" id="ARBA00004651"/>
    </source>
</evidence>
<reference evidence="10" key="1">
    <citation type="submission" date="2016-09" db="EMBL/GenBank/DDBJ databases">
        <authorList>
            <person name="Varghese N."/>
            <person name="Submissions S."/>
        </authorList>
    </citation>
    <scope>NUCLEOTIDE SEQUENCE [LARGE SCALE GENOMIC DNA]</scope>
    <source>
        <strain evidence="10">JS23</strain>
    </source>
</reference>
<dbReference type="AlphaFoldDB" id="A0A1H2PXS8"/>
<feature type="domain" description="MASE1" evidence="7">
    <location>
        <begin position="10"/>
        <end position="296"/>
    </location>
</feature>
<evidence type="ECO:0000256" key="3">
    <source>
        <dbReference type="ARBA" id="ARBA00022692"/>
    </source>
</evidence>
<feature type="domain" description="PAS fold-3" evidence="8">
    <location>
        <begin position="331"/>
        <end position="417"/>
    </location>
</feature>
<feature type="transmembrane region" description="Helical" evidence="6">
    <location>
        <begin position="184"/>
        <end position="203"/>
    </location>
</feature>
<keyword evidence="5 6" id="KW-0472">Membrane</keyword>
<dbReference type="SUPFAM" id="SSF55785">
    <property type="entry name" value="PYP-like sensor domain (PAS domain)"/>
    <property type="match status" value="1"/>
</dbReference>
<comment type="subcellular location">
    <subcellularLocation>
        <location evidence="1">Cell membrane</location>
        <topology evidence="1">Multi-pass membrane protein</topology>
    </subcellularLocation>
</comment>
<dbReference type="InterPro" id="IPR035965">
    <property type="entry name" value="PAS-like_dom_sf"/>
</dbReference>
<feature type="transmembrane region" description="Helical" evidence="6">
    <location>
        <begin position="32"/>
        <end position="50"/>
    </location>
</feature>
<feature type="transmembrane region" description="Helical" evidence="6">
    <location>
        <begin position="275"/>
        <end position="292"/>
    </location>
</feature>
<keyword evidence="4 6" id="KW-1133">Transmembrane helix</keyword>
<feature type="transmembrane region" description="Helical" evidence="6">
    <location>
        <begin position="80"/>
        <end position="98"/>
    </location>
</feature>